<dbReference type="PANTHER" id="PTHR46091">
    <property type="entry name" value="BLR7054 PROTEIN"/>
    <property type="match status" value="1"/>
</dbReference>
<feature type="transmembrane region" description="Helical" evidence="7">
    <location>
        <begin position="187"/>
        <end position="205"/>
    </location>
</feature>
<dbReference type="STRING" id="1156394.T0QJV7"/>
<dbReference type="SUPFAM" id="SSF51905">
    <property type="entry name" value="FAD/NAD(P)-binding domain"/>
    <property type="match status" value="1"/>
</dbReference>
<reference evidence="9 10" key="1">
    <citation type="submission" date="2012-04" db="EMBL/GenBank/DDBJ databases">
        <title>The Genome Sequence of Saprolegnia declina VS20.</title>
        <authorList>
            <consortium name="The Broad Institute Genome Sequencing Platform"/>
            <person name="Russ C."/>
            <person name="Nusbaum C."/>
            <person name="Tyler B."/>
            <person name="van West P."/>
            <person name="Dieguez-Uribeondo J."/>
            <person name="de Bruijn I."/>
            <person name="Tripathy S."/>
            <person name="Jiang R."/>
            <person name="Young S.K."/>
            <person name="Zeng Q."/>
            <person name="Gargeya S."/>
            <person name="Fitzgerald M."/>
            <person name="Haas B."/>
            <person name="Abouelleil A."/>
            <person name="Alvarado L."/>
            <person name="Arachchi H.M."/>
            <person name="Berlin A."/>
            <person name="Chapman S.B."/>
            <person name="Goldberg J."/>
            <person name="Griggs A."/>
            <person name="Gujja S."/>
            <person name="Hansen M."/>
            <person name="Howarth C."/>
            <person name="Imamovic A."/>
            <person name="Larimer J."/>
            <person name="McCowen C."/>
            <person name="Montmayeur A."/>
            <person name="Murphy C."/>
            <person name="Neiman D."/>
            <person name="Pearson M."/>
            <person name="Priest M."/>
            <person name="Roberts A."/>
            <person name="Saif S."/>
            <person name="Shea T."/>
            <person name="Sisk P."/>
            <person name="Sykes S."/>
            <person name="Wortman J."/>
            <person name="Nusbaum C."/>
            <person name="Birren B."/>
        </authorList>
    </citation>
    <scope>NUCLEOTIDE SEQUENCE [LARGE SCALE GENOMIC DNA]</scope>
    <source>
        <strain evidence="9 10">VS20</strain>
    </source>
</reference>
<dbReference type="InParanoid" id="T0QJV7"/>
<keyword evidence="7" id="KW-1133">Transmembrane helix</keyword>
<feature type="domain" description="Amine oxidase" evidence="8">
    <location>
        <begin position="262"/>
        <end position="673"/>
    </location>
</feature>
<dbReference type="Gene3D" id="3.50.50.60">
    <property type="entry name" value="FAD/NAD(P)-binding domain"/>
    <property type="match status" value="2"/>
</dbReference>
<dbReference type="InterPro" id="IPR036188">
    <property type="entry name" value="FAD/NAD-bd_sf"/>
</dbReference>
<evidence type="ECO:0000256" key="4">
    <source>
        <dbReference type="ARBA" id="ARBA00022827"/>
    </source>
</evidence>
<gene>
    <name evidence="9" type="ORF">SDRG_08246</name>
</gene>
<keyword evidence="6" id="KW-0520">NAD</keyword>
<organism evidence="9 10">
    <name type="scientific">Saprolegnia diclina (strain VS20)</name>
    <dbReference type="NCBI Taxonomy" id="1156394"/>
    <lineage>
        <taxon>Eukaryota</taxon>
        <taxon>Sar</taxon>
        <taxon>Stramenopiles</taxon>
        <taxon>Oomycota</taxon>
        <taxon>Saprolegniomycetes</taxon>
        <taxon>Saprolegniales</taxon>
        <taxon>Saprolegniaceae</taxon>
        <taxon>Saprolegnia</taxon>
    </lineage>
</organism>
<evidence type="ECO:0000256" key="6">
    <source>
        <dbReference type="ARBA" id="ARBA00023027"/>
    </source>
</evidence>
<dbReference type="Pfam" id="PF01593">
    <property type="entry name" value="Amino_oxidase"/>
    <property type="match status" value="1"/>
</dbReference>
<keyword evidence="2" id="KW-0285">Flavoprotein</keyword>
<keyword evidence="10" id="KW-1185">Reference proteome</keyword>
<dbReference type="GeneID" id="19948973"/>
<keyword evidence="7" id="KW-0472">Membrane</keyword>
<evidence type="ECO:0000256" key="2">
    <source>
        <dbReference type="ARBA" id="ARBA00022630"/>
    </source>
</evidence>
<dbReference type="AlphaFoldDB" id="T0QJV7"/>
<proteinExistence type="inferred from homology"/>
<protein>
    <recommendedName>
        <fullName evidence="8">Amine oxidase domain-containing protein</fullName>
    </recommendedName>
</protein>
<keyword evidence="3" id="KW-0732">Signal</keyword>
<evidence type="ECO:0000313" key="10">
    <source>
        <dbReference type="Proteomes" id="UP000030762"/>
    </source>
</evidence>
<dbReference type="eggNOG" id="KOG4254">
    <property type="taxonomic scope" value="Eukaryota"/>
</dbReference>
<dbReference type="EMBL" id="JH767156">
    <property type="protein sequence ID" value="EQC34030.1"/>
    <property type="molecule type" value="Genomic_DNA"/>
</dbReference>
<dbReference type="InterPro" id="IPR052206">
    <property type="entry name" value="Retinol_saturase"/>
</dbReference>
<name>T0QJV7_SAPDV</name>
<dbReference type="OMA" id="AFMFADW"/>
<evidence type="ECO:0000256" key="7">
    <source>
        <dbReference type="SAM" id="Phobius"/>
    </source>
</evidence>
<dbReference type="GO" id="GO:0016491">
    <property type="term" value="F:oxidoreductase activity"/>
    <property type="evidence" value="ECO:0007669"/>
    <property type="project" value="InterPro"/>
</dbReference>
<dbReference type="OrthoDB" id="38045at2759"/>
<evidence type="ECO:0000256" key="1">
    <source>
        <dbReference type="ARBA" id="ARBA00005855"/>
    </source>
</evidence>
<evidence type="ECO:0000256" key="5">
    <source>
        <dbReference type="ARBA" id="ARBA00022857"/>
    </source>
</evidence>
<keyword evidence="4" id="KW-0274">FAD</keyword>
<feature type="transmembrane region" description="Helical" evidence="7">
    <location>
        <begin position="253"/>
        <end position="276"/>
    </location>
</feature>
<dbReference type="Proteomes" id="UP000030762">
    <property type="component" value="Unassembled WGS sequence"/>
</dbReference>
<evidence type="ECO:0000256" key="3">
    <source>
        <dbReference type="ARBA" id="ARBA00022729"/>
    </source>
</evidence>
<evidence type="ECO:0000313" key="9">
    <source>
        <dbReference type="EMBL" id="EQC34030.1"/>
    </source>
</evidence>
<sequence length="817" mass="90980">MATHSRRRAELWLDDEPAEPMKELSFSSNKRLANVAKGLANLALKPRRAVNHSDPRLSLPTRRFEARQASLASDISRNLLSPTERALDAHIAFVRDLVEDGRVFELRTELRTLKREVSSWKTQWVFLNKSGSALAWRAPTWWRPTPARPSTSGYLSRSNALQLSDVEDVISTAVEPAAPMGNVHGHALLMAGLTALLVTTMWFLSAKRRALRTYRYRDGFAAFEDTKATTTPRPTRMPVIQDRYLKSKVPSTLDAIVVGSGIGGLGVAAILARMGWRVLVLEQHDRAGGATHTFEDMGVEFDTGTHYIGSIDPQCREYMELMGIGDDVLQWDPIGAHEDGFAYDKVAVGENGSFQVAFPAGRDRFIAELLRKFPDEPNLKEQLEAYVDLCERATKLSQWFYTLKVVEPQWLGSLLIRIALFFGDRHGFMRRNTTDVIDSIISNKLLQRVLCGQWGDHGVLPDSAPFYMHSQIVMHYMNGAVFPRGGSAKIAEGLVRSIEQSGGRVLVKASVAQVLVEGGKAVGIQLENGDTFHAPVVVSNIGFFNTRDKLLDSSTLATLPPNWRQFEVVANAQRSVTMCFLFVSLEGTVSELELPAYNVWSWPDVTASTTYTERFQEVLQKDLHASTSRPVTFIAFPCAKESTWHTRYPGKSNALVLAMVNFEDFAPWAHMKSADRDKDVAYQAIKAQWKTKLEKELYAYYPQLQGKVKAMDVGTPLSYNTYLNADKGEVFGLEMGKWRFTPAAFDVLRPSTPIPGFYQTGQDIVAIGIMGALMSGVVTAHNILQFGQLPSLASGHFDLYDDCKQKGVVRPSKATMA</sequence>
<dbReference type="PANTHER" id="PTHR46091:SF3">
    <property type="entry name" value="AMINE OXIDASE DOMAIN-CONTAINING PROTEIN"/>
    <property type="match status" value="1"/>
</dbReference>
<dbReference type="VEuPathDB" id="FungiDB:SDRG_08246"/>
<keyword evidence="5" id="KW-0521">NADP</keyword>
<comment type="similarity">
    <text evidence="1">Belongs to the carotenoid/retinoid oxidoreductase family. CrtISO subfamily.</text>
</comment>
<dbReference type="InterPro" id="IPR002937">
    <property type="entry name" value="Amino_oxidase"/>
</dbReference>
<dbReference type="RefSeq" id="XP_008612342.1">
    <property type="nucleotide sequence ID" value="XM_008614120.1"/>
</dbReference>
<evidence type="ECO:0000259" key="8">
    <source>
        <dbReference type="Pfam" id="PF01593"/>
    </source>
</evidence>
<accession>T0QJV7</accession>
<keyword evidence="7" id="KW-0812">Transmembrane</keyword>